<dbReference type="InterPro" id="IPR006542">
    <property type="entry name" value="DUF1093"/>
</dbReference>
<keyword evidence="1" id="KW-0472">Membrane</keyword>
<gene>
    <name evidence="2" type="ORF">P0E79_14590</name>
</gene>
<dbReference type="PANTHER" id="PTHR36433">
    <property type="entry name" value="HYPOTHETICAL CYTOSOLIC PROTEIN"/>
    <property type="match status" value="1"/>
</dbReference>
<name>A0AAW7KM45_ENTFL</name>
<dbReference type="Pfam" id="PF06486">
    <property type="entry name" value="DUF1093"/>
    <property type="match status" value="1"/>
</dbReference>
<dbReference type="Proteomes" id="UP001173174">
    <property type="component" value="Unassembled WGS sequence"/>
</dbReference>
<dbReference type="Gene3D" id="2.40.50.480">
    <property type="match status" value="1"/>
</dbReference>
<dbReference type="AlphaFoldDB" id="A0AAW7KM45"/>
<keyword evidence="1" id="KW-0812">Transmembrane</keyword>
<accession>A0AAW7KM45</accession>
<organism evidence="2 3">
    <name type="scientific">Enterococcus faecalis</name>
    <name type="common">Streptococcus faecalis</name>
    <dbReference type="NCBI Taxonomy" id="1351"/>
    <lineage>
        <taxon>Bacteria</taxon>
        <taxon>Bacillati</taxon>
        <taxon>Bacillota</taxon>
        <taxon>Bacilli</taxon>
        <taxon>Lactobacillales</taxon>
        <taxon>Enterococcaceae</taxon>
        <taxon>Enterococcus</taxon>
    </lineage>
</organism>
<evidence type="ECO:0000313" key="2">
    <source>
        <dbReference type="EMBL" id="MDN3193697.1"/>
    </source>
</evidence>
<sequence>MLAIKKFMLSLGFFGLLYGGIAYMVYPQTYYVKVTQNGELCNSRIGYKSYYYKVKGYDSNGNEKKIDFSIHPYLNRPIKKNAYLKIIYNNLKQVTTYKEVKKKEVPQKVLNKIKTNYKPANN</sequence>
<evidence type="ECO:0000313" key="3">
    <source>
        <dbReference type="Proteomes" id="UP001173174"/>
    </source>
</evidence>
<proteinExistence type="predicted"/>
<reference evidence="2" key="1">
    <citation type="journal article" date="2023" name="Pathogens">
        <title>Prevalence of Enterococcus spp. and the Whole-Genome Characteristics of Enterococcus faecium and Enterococcus faecalis Strains Isolated from Free-Living Birds in Poland.</title>
        <authorList>
            <person name="Kwit R."/>
            <person name="Zajac M."/>
            <person name="Smialowska-Weglinska A."/>
            <person name="Skarzynska M."/>
            <person name="Bomba A."/>
            <person name="Lalak A."/>
            <person name="Skrzypiec E."/>
            <person name="Wojdat D."/>
            <person name="Koza W."/>
            <person name="Mikos-Wojewoda E."/>
            <person name="Pasim P."/>
            <person name="Skora M."/>
            <person name="Polak M."/>
            <person name="Wiacek J."/>
            <person name="Wasyl D."/>
        </authorList>
    </citation>
    <scope>NUCLEOTIDE SEQUENCE</scope>
    <source>
        <strain evidence="2">691B_2</strain>
    </source>
</reference>
<feature type="transmembrane region" description="Helical" evidence="1">
    <location>
        <begin position="7"/>
        <end position="26"/>
    </location>
</feature>
<reference evidence="2" key="2">
    <citation type="submission" date="2023-03" db="EMBL/GenBank/DDBJ databases">
        <authorList>
            <person name="Zajac M."/>
            <person name="Kwit R."/>
            <person name="Wasyl D."/>
        </authorList>
    </citation>
    <scope>NUCLEOTIDE SEQUENCE</scope>
    <source>
        <strain evidence="2">691B_2</strain>
    </source>
</reference>
<dbReference type="EMBL" id="JAREWH010000027">
    <property type="protein sequence ID" value="MDN3193697.1"/>
    <property type="molecule type" value="Genomic_DNA"/>
</dbReference>
<dbReference type="NCBIfam" id="TIGR01655">
    <property type="entry name" value="yxeA_fam"/>
    <property type="match status" value="1"/>
</dbReference>
<protein>
    <submittedName>
        <fullName evidence="2">YxeA family protein</fullName>
    </submittedName>
</protein>
<dbReference type="InterPro" id="IPR036166">
    <property type="entry name" value="YxeA-like_sf"/>
</dbReference>
<comment type="caution">
    <text evidence="2">The sequence shown here is derived from an EMBL/GenBank/DDBJ whole genome shotgun (WGS) entry which is preliminary data.</text>
</comment>
<evidence type="ECO:0000256" key="1">
    <source>
        <dbReference type="SAM" id="Phobius"/>
    </source>
</evidence>
<dbReference type="SUPFAM" id="SSF159121">
    <property type="entry name" value="BC4932-like"/>
    <property type="match status" value="1"/>
</dbReference>
<dbReference type="PANTHER" id="PTHR36433:SF2">
    <property type="entry name" value="YXEA FAMILY PROTEIN"/>
    <property type="match status" value="1"/>
</dbReference>
<keyword evidence="1" id="KW-1133">Transmembrane helix</keyword>